<dbReference type="GO" id="GO:0005975">
    <property type="term" value="P:carbohydrate metabolic process"/>
    <property type="evidence" value="ECO:0007669"/>
    <property type="project" value="InterPro"/>
</dbReference>
<feature type="compositionally biased region" description="Low complexity" evidence="6">
    <location>
        <begin position="702"/>
        <end position="716"/>
    </location>
</feature>
<feature type="active site" evidence="4">
    <location>
        <position position="623"/>
    </location>
</feature>
<dbReference type="PANTHER" id="PTHR12837">
    <property type="entry name" value="POLY ADP-RIBOSE GLYCOHYDROLASE"/>
    <property type="match status" value="1"/>
</dbReference>
<feature type="compositionally biased region" description="Basic and acidic residues" evidence="6">
    <location>
        <begin position="528"/>
        <end position="545"/>
    </location>
</feature>
<evidence type="ECO:0000256" key="2">
    <source>
        <dbReference type="ARBA" id="ARBA00012255"/>
    </source>
</evidence>
<evidence type="ECO:0000256" key="4">
    <source>
        <dbReference type="PIRSR" id="PIRSR607724-1"/>
    </source>
</evidence>
<dbReference type="VEuPathDB" id="ToxoDB:TGP89_262760"/>
<feature type="compositionally biased region" description="Acidic residues" evidence="6">
    <location>
        <begin position="751"/>
        <end position="761"/>
    </location>
</feature>
<dbReference type="Pfam" id="PF05028">
    <property type="entry name" value="PARG_cat_C"/>
    <property type="match status" value="2"/>
</dbReference>
<feature type="binding site" evidence="5">
    <location>
        <position position="607"/>
    </location>
    <ligand>
        <name>substrate</name>
    </ligand>
</feature>
<feature type="compositionally biased region" description="Polar residues" evidence="6">
    <location>
        <begin position="493"/>
        <end position="510"/>
    </location>
</feature>
<feature type="binding site" evidence="5">
    <location>
        <position position="621"/>
    </location>
    <ligand>
        <name>substrate</name>
    </ligand>
</feature>
<feature type="domain" description="PARG catalytic Macro" evidence="7">
    <location>
        <begin position="868"/>
        <end position="989"/>
    </location>
</feature>
<dbReference type="PANTHER" id="PTHR12837:SF0">
    <property type="entry name" value="POLY(ADP-RIBOSE) GLYCOHYDROLASE"/>
    <property type="match status" value="1"/>
</dbReference>
<dbReference type="InterPro" id="IPR048362">
    <property type="entry name" value="PARG_helical"/>
</dbReference>
<feature type="region of interest" description="Disordered" evidence="6">
    <location>
        <begin position="774"/>
        <end position="833"/>
    </location>
</feature>
<accession>A0A086JSK7</accession>
<dbReference type="OrthoDB" id="331427at2759"/>
<feature type="compositionally biased region" description="Basic and acidic residues" evidence="6">
    <location>
        <begin position="40"/>
        <end position="62"/>
    </location>
</feature>
<dbReference type="GO" id="GO:1990966">
    <property type="term" value="P:ATP generation from poly-ADP-D-ribose"/>
    <property type="evidence" value="ECO:0007669"/>
    <property type="project" value="TreeGrafter"/>
</dbReference>
<feature type="compositionally biased region" description="Basic and acidic residues" evidence="6">
    <location>
        <begin position="801"/>
        <end position="833"/>
    </location>
</feature>
<feature type="region of interest" description="Disordered" evidence="6">
    <location>
        <begin position="353"/>
        <end position="413"/>
    </location>
</feature>
<dbReference type="AlphaFoldDB" id="A0A086JSK7"/>
<dbReference type="GO" id="GO:0009225">
    <property type="term" value="P:nucleotide-sugar metabolic process"/>
    <property type="evidence" value="ECO:0007669"/>
    <property type="project" value="TreeGrafter"/>
</dbReference>
<organism evidence="9 10">
    <name type="scientific">Toxoplasma gondii p89</name>
    <dbReference type="NCBI Taxonomy" id="943119"/>
    <lineage>
        <taxon>Eukaryota</taxon>
        <taxon>Sar</taxon>
        <taxon>Alveolata</taxon>
        <taxon>Apicomplexa</taxon>
        <taxon>Conoidasida</taxon>
        <taxon>Coccidia</taxon>
        <taxon>Eucoccidiorida</taxon>
        <taxon>Eimeriorina</taxon>
        <taxon>Sarcocystidae</taxon>
        <taxon>Toxoplasma</taxon>
    </lineage>
</organism>
<feature type="active site" evidence="4">
    <location>
        <position position="604"/>
    </location>
</feature>
<dbReference type="InterPro" id="IPR046372">
    <property type="entry name" value="PARG_cat_C"/>
</dbReference>
<sequence length="1073" mass="117440">MKKQFLLFHQLPPPCGYWQAASAVLRRYLAAYYPSAFEASRRTDRRRDEREVNDKQKEREVTEAQLPGAGERLPTSGKRDRGLSPRDLTQLLVDLQVEMRLGQTMAPNGSASNGGVTNSGCQHEEKCQGEETARPPPSLPFFKPQFYSKVEALFKRLPPAVREPFLTRALPRMMLLSLEAPRIFPSASVSSSSLGGSIPRDLPLLSLATSEKHCSAFSCFCLEEGTGQREGGESPEPAAVELTAGEGLALLSLAFFSILPPPNLQPVRQLPDPNFMSLFEHAGNDQLNKLHCYIRYFIAMTTAVAKYHDVCRAHGLPLYLLAPPHLLLRSSSPIAEKCADRLTQLLTEEVSSDCAQLKGEENNEQRSREEERRREQGATSTAEATDGQREAHAKPTSNGEWVLKPGGDKTENGLENQREVFPARCSPTSSLLFLPAPCFRHSSERKRSDPFFLRMPCCAVLRSLRLSRTCASLPVLSPSASPSSAPPGFGLYSGSTSLGDDDGISQSNGSSKRRRVYRTETGTEETGTDEKEGTEKRKETQETGKMCDDADLLSRPLAPPQCVAVTMDSLADREVPLLPLQEFREKAEAGKGIDSAVNLEIMADFANQWIGGGALYRGCVQEEIFFATHPELLLLRLFQQRLAINESCAMSGAMQFSRYSGYADSFTCLFNSTQPHSLEKQHPSCVVSPLRIPQPTWPWRTSPHSSSLSPASLSSPRADEPCGSQGDDGETAPVARERTRDDEAEATLLEGDSEETQGVEDVDARPLLVFLHAGNFTEPPGRGTQKKTEGKQEQEETLDDGEGRDSDSGKKDRDNSDKSDVGGETQRMRSDRGLPKRVVGIEVCSFLTALDAQRYAGVAGAGGGEALMPSRQFEAPQMLREVNKVIAALSLSPEEDAKYAAYLQWAAALPGSVSTPDGALRQNEERDRFSASEATLAPGPHQGLVKRPFATGNWGCGVFKGDPQLKFLLQWLAASLVGRRLIYHAHSRPELVGSASRSQRGGTVTEQDASPRGEFREPFLLQSLADLLIKKEWTVGKLWRSLVKGSLAGNALSKGPFNYIGQLALGESTPQSL</sequence>
<dbReference type="InterPro" id="IPR007724">
    <property type="entry name" value="Poly_GlycHdrlase"/>
</dbReference>
<feature type="region of interest" description="Disordered" evidence="6">
    <location>
        <begin position="698"/>
        <end position="761"/>
    </location>
</feature>
<dbReference type="GO" id="GO:0004649">
    <property type="term" value="F:poly(ADP-ribose) glycohydrolase activity"/>
    <property type="evidence" value="ECO:0007669"/>
    <property type="project" value="UniProtKB-EC"/>
</dbReference>
<dbReference type="GO" id="GO:0006282">
    <property type="term" value="P:regulation of DNA repair"/>
    <property type="evidence" value="ECO:0007669"/>
    <property type="project" value="InterPro"/>
</dbReference>
<comment type="caution">
    <text evidence="9">The sequence shown here is derived from an EMBL/GenBank/DDBJ whole genome shotgun (WGS) entry which is preliminary data.</text>
</comment>
<feature type="binding site" evidence="5">
    <location>
        <position position="662"/>
    </location>
    <ligand>
        <name>substrate</name>
    </ligand>
</feature>
<protein>
    <recommendedName>
        <fullName evidence="2">poly(ADP-ribose) glycohydrolase</fullName>
        <ecNumber evidence="2">3.2.1.143</ecNumber>
    </recommendedName>
</protein>
<name>A0A086JSK7_TOXGO</name>
<feature type="domain" description="PARG catalytic Macro" evidence="7">
    <location>
        <begin position="592"/>
        <end position="674"/>
    </location>
</feature>
<feature type="compositionally biased region" description="Low complexity" evidence="6">
    <location>
        <begin position="475"/>
        <end position="487"/>
    </location>
</feature>
<dbReference type="Proteomes" id="UP000028828">
    <property type="component" value="Unassembled WGS sequence"/>
</dbReference>
<evidence type="ECO:0000259" key="7">
    <source>
        <dbReference type="Pfam" id="PF05028"/>
    </source>
</evidence>
<feature type="active site" evidence="4">
    <location>
        <position position="622"/>
    </location>
</feature>
<evidence type="ECO:0000256" key="1">
    <source>
        <dbReference type="ARBA" id="ARBA00009545"/>
    </source>
</evidence>
<evidence type="ECO:0000259" key="8">
    <source>
        <dbReference type="Pfam" id="PF20811"/>
    </source>
</evidence>
<evidence type="ECO:0000256" key="5">
    <source>
        <dbReference type="PIRSR" id="PIRSR607724-2"/>
    </source>
</evidence>
<dbReference type="EC" id="3.2.1.143" evidence="2"/>
<evidence type="ECO:0000256" key="6">
    <source>
        <dbReference type="SAM" id="MobiDB-lite"/>
    </source>
</evidence>
<proteinExistence type="inferred from homology"/>
<keyword evidence="9" id="KW-0326">Glycosidase</keyword>
<dbReference type="Pfam" id="PF20811">
    <property type="entry name" value="PARG_cat_N"/>
    <property type="match status" value="1"/>
</dbReference>
<reference evidence="9 10" key="1">
    <citation type="submission" date="2014-03" db="EMBL/GenBank/DDBJ databases">
        <authorList>
            <person name="Sibley D."/>
            <person name="Venepally P."/>
            <person name="Karamycheva S."/>
            <person name="Hadjithomas M."/>
            <person name="Khan A."/>
            <person name="Brunk B."/>
            <person name="Roos D."/>
            <person name="Caler E."/>
            <person name="Lorenzi H."/>
        </authorList>
    </citation>
    <scope>NUCLEOTIDE SEQUENCE [LARGE SCALE GENOMIC DNA]</scope>
    <source>
        <strain evidence="10">p89</strain>
    </source>
</reference>
<dbReference type="EMBL" id="AEYI02001621">
    <property type="protein sequence ID" value="KFG35125.1"/>
    <property type="molecule type" value="Genomic_DNA"/>
</dbReference>
<evidence type="ECO:0000256" key="3">
    <source>
        <dbReference type="ARBA" id="ARBA00022801"/>
    </source>
</evidence>
<dbReference type="GO" id="GO:0005634">
    <property type="term" value="C:nucleus"/>
    <property type="evidence" value="ECO:0007669"/>
    <property type="project" value="TreeGrafter"/>
</dbReference>
<feature type="domain" description="PARG helical" evidence="8">
    <location>
        <begin position="162"/>
        <end position="302"/>
    </location>
</feature>
<feature type="region of interest" description="Disordered" evidence="6">
    <location>
        <begin position="475"/>
        <end position="545"/>
    </location>
</feature>
<evidence type="ECO:0000313" key="10">
    <source>
        <dbReference type="Proteomes" id="UP000028828"/>
    </source>
</evidence>
<comment type="similarity">
    <text evidence="1">Belongs to the poly(ADP-ribose) glycohydrolase family.</text>
</comment>
<feature type="region of interest" description="Disordered" evidence="6">
    <location>
        <begin position="40"/>
        <end position="85"/>
    </location>
</feature>
<gene>
    <name evidence="9" type="ORF">TGP89_262760</name>
</gene>
<feature type="compositionally biased region" description="Basic and acidic residues" evidence="6">
    <location>
        <begin position="358"/>
        <end position="376"/>
    </location>
</feature>
<evidence type="ECO:0000313" key="9">
    <source>
        <dbReference type="EMBL" id="KFG35125.1"/>
    </source>
</evidence>
<keyword evidence="3 9" id="KW-0378">Hydrolase</keyword>
<dbReference type="GO" id="GO:0005737">
    <property type="term" value="C:cytoplasm"/>
    <property type="evidence" value="ECO:0007669"/>
    <property type="project" value="TreeGrafter"/>
</dbReference>